<organism evidence="3 4">
    <name type="scientific">Nonomuraea longicatena</name>
    <dbReference type="NCBI Taxonomy" id="83682"/>
    <lineage>
        <taxon>Bacteria</taxon>
        <taxon>Bacillati</taxon>
        <taxon>Actinomycetota</taxon>
        <taxon>Actinomycetes</taxon>
        <taxon>Streptosporangiales</taxon>
        <taxon>Streptosporangiaceae</taxon>
        <taxon>Nonomuraea</taxon>
    </lineage>
</organism>
<name>A0ABN1NMG9_9ACTN</name>
<keyword evidence="2" id="KW-1133">Transmembrane helix</keyword>
<evidence type="ECO:0000256" key="1">
    <source>
        <dbReference type="SAM" id="MobiDB-lite"/>
    </source>
</evidence>
<keyword evidence="2" id="KW-0472">Membrane</keyword>
<accession>A0ABN1NMG9</accession>
<proteinExistence type="predicted"/>
<keyword evidence="4" id="KW-1185">Reference proteome</keyword>
<feature type="region of interest" description="Disordered" evidence="1">
    <location>
        <begin position="55"/>
        <end position="75"/>
    </location>
</feature>
<keyword evidence="2" id="KW-0812">Transmembrane</keyword>
<feature type="transmembrane region" description="Helical" evidence="2">
    <location>
        <begin position="14"/>
        <end position="34"/>
    </location>
</feature>
<sequence length="151" mass="15537">MKTTPPPKKISRTAVYNIATVGIVGALVAGFIAVQSDDEEVTADCVYAVESDPFADTGPTAPADAPVGVESERPAENSYVVVDDDYCDDDGGSSSSGTGVYRAYHWYYGGVRNGGRVSGGTSVRPSGVEISSRDGKSIQRGGFGRGFSGGG</sequence>
<dbReference type="RefSeq" id="WP_343947661.1">
    <property type="nucleotide sequence ID" value="NZ_BAAAHQ010000001.1"/>
</dbReference>
<comment type="caution">
    <text evidence="3">The sequence shown here is derived from an EMBL/GenBank/DDBJ whole genome shotgun (WGS) entry which is preliminary data.</text>
</comment>
<evidence type="ECO:0000313" key="4">
    <source>
        <dbReference type="Proteomes" id="UP001501578"/>
    </source>
</evidence>
<feature type="compositionally biased region" description="Low complexity" evidence="1">
    <location>
        <begin position="55"/>
        <end position="69"/>
    </location>
</feature>
<feature type="region of interest" description="Disordered" evidence="1">
    <location>
        <begin position="118"/>
        <end position="151"/>
    </location>
</feature>
<gene>
    <name evidence="3" type="ORF">GCM10009560_01590</name>
</gene>
<feature type="compositionally biased region" description="Low complexity" evidence="1">
    <location>
        <begin position="119"/>
        <end position="128"/>
    </location>
</feature>
<protein>
    <submittedName>
        <fullName evidence="3">Uncharacterized protein</fullName>
    </submittedName>
</protein>
<evidence type="ECO:0000256" key="2">
    <source>
        <dbReference type="SAM" id="Phobius"/>
    </source>
</evidence>
<evidence type="ECO:0000313" key="3">
    <source>
        <dbReference type="EMBL" id="GAA0911849.1"/>
    </source>
</evidence>
<dbReference type="EMBL" id="BAAAHQ010000001">
    <property type="protein sequence ID" value="GAA0911849.1"/>
    <property type="molecule type" value="Genomic_DNA"/>
</dbReference>
<reference evidence="3 4" key="1">
    <citation type="journal article" date="2019" name="Int. J. Syst. Evol. Microbiol.">
        <title>The Global Catalogue of Microorganisms (GCM) 10K type strain sequencing project: providing services to taxonomists for standard genome sequencing and annotation.</title>
        <authorList>
            <consortium name="The Broad Institute Genomics Platform"/>
            <consortium name="The Broad Institute Genome Sequencing Center for Infectious Disease"/>
            <person name="Wu L."/>
            <person name="Ma J."/>
        </authorList>
    </citation>
    <scope>NUCLEOTIDE SEQUENCE [LARGE SCALE GENOMIC DNA]</scope>
    <source>
        <strain evidence="3 4">JCM 11136</strain>
    </source>
</reference>
<dbReference type="Proteomes" id="UP001501578">
    <property type="component" value="Unassembled WGS sequence"/>
</dbReference>
<feature type="compositionally biased region" description="Gly residues" evidence="1">
    <location>
        <begin position="141"/>
        <end position="151"/>
    </location>
</feature>